<proteinExistence type="inferred from homology"/>
<reference evidence="4 5" key="1">
    <citation type="submission" date="2018-05" db="EMBL/GenBank/DDBJ databases">
        <authorList>
            <consortium name="IHU Genomes"/>
        </authorList>
    </citation>
    <scope>NUCLEOTIDE SEQUENCE [LARGE SCALE GENOMIC DNA]</scope>
    <source>
        <strain evidence="4 5">P7336</strain>
    </source>
</reference>
<dbReference type="PROSITE" id="PS50801">
    <property type="entry name" value="STAS"/>
    <property type="match status" value="1"/>
</dbReference>
<evidence type="ECO:0000313" key="4">
    <source>
        <dbReference type="EMBL" id="SRX95878.1"/>
    </source>
</evidence>
<protein>
    <recommendedName>
        <fullName evidence="2">Anti-sigma factor antagonist</fullName>
    </recommendedName>
</protein>
<dbReference type="SUPFAM" id="SSF52091">
    <property type="entry name" value="SpoIIaa-like"/>
    <property type="match status" value="1"/>
</dbReference>
<evidence type="ECO:0000256" key="1">
    <source>
        <dbReference type="ARBA" id="ARBA00009013"/>
    </source>
</evidence>
<evidence type="ECO:0000259" key="3">
    <source>
        <dbReference type="PROSITE" id="PS50801"/>
    </source>
</evidence>
<keyword evidence="5" id="KW-1185">Reference proteome</keyword>
<accession>A0A1E3T4B7</accession>
<dbReference type="Pfam" id="PF01740">
    <property type="entry name" value="STAS"/>
    <property type="match status" value="1"/>
</dbReference>
<comment type="similarity">
    <text evidence="1 2">Belongs to the anti-sigma-factor antagonist family.</text>
</comment>
<feature type="domain" description="STAS" evidence="3">
    <location>
        <begin position="29"/>
        <end position="140"/>
    </location>
</feature>
<dbReference type="AlphaFoldDB" id="A0A1E3T4B7"/>
<dbReference type="Proteomes" id="UP000252015">
    <property type="component" value="Unassembled WGS sequence"/>
</dbReference>
<dbReference type="Gene3D" id="3.30.750.24">
    <property type="entry name" value="STAS domain"/>
    <property type="match status" value="1"/>
</dbReference>
<dbReference type="GO" id="GO:0043856">
    <property type="term" value="F:anti-sigma factor antagonist activity"/>
    <property type="evidence" value="ECO:0007669"/>
    <property type="project" value="InterPro"/>
</dbReference>
<dbReference type="InterPro" id="IPR036513">
    <property type="entry name" value="STAS_dom_sf"/>
</dbReference>
<organism evidence="4 5">
    <name type="scientific">Mycobacterium shimoidei</name>
    <dbReference type="NCBI Taxonomy" id="29313"/>
    <lineage>
        <taxon>Bacteria</taxon>
        <taxon>Bacillati</taxon>
        <taxon>Actinomycetota</taxon>
        <taxon>Actinomycetes</taxon>
        <taxon>Mycobacteriales</taxon>
        <taxon>Mycobacteriaceae</taxon>
        <taxon>Mycobacterium</taxon>
    </lineage>
</organism>
<dbReference type="CDD" id="cd07043">
    <property type="entry name" value="STAS_anti-anti-sigma_factors"/>
    <property type="match status" value="1"/>
</dbReference>
<sequence length="144" mass="15600">MSPTTRVSRDGTVPTQPLRYPFAGPSAVLRAVTQRRGPAVIIFVRGEIDASNEVEWNYLVAEIAAAAEFPGPVVVDATDLDFMGCCAFPALARAAEHCRRRGVALCLVTQQPIVARMVAISGMRWLLGIYSTVEIALSRGIKEQ</sequence>
<dbReference type="RefSeq" id="WP_069397783.1">
    <property type="nucleotide sequence ID" value="NZ_JACKUN010000044.1"/>
</dbReference>
<name>A0A1E3T4B7_MYCSH</name>
<dbReference type="OrthoDB" id="3700428at2"/>
<dbReference type="EMBL" id="UEGW01000001">
    <property type="protein sequence ID" value="SRX95878.1"/>
    <property type="molecule type" value="Genomic_DNA"/>
</dbReference>
<dbReference type="PANTHER" id="PTHR33495:SF2">
    <property type="entry name" value="ANTI-SIGMA FACTOR ANTAGONIST TM_1081-RELATED"/>
    <property type="match status" value="1"/>
</dbReference>
<dbReference type="PANTHER" id="PTHR33495">
    <property type="entry name" value="ANTI-SIGMA FACTOR ANTAGONIST TM_1081-RELATED-RELATED"/>
    <property type="match status" value="1"/>
</dbReference>
<dbReference type="STRING" id="29313.BHQ16_19775"/>
<dbReference type="InterPro" id="IPR003658">
    <property type="entry name" value="Anti-sigma_ant"/>
</dbReference>
<dbReference type="NCBIfam" id="TIGR00377">
    <property type="entry name" value="ant_ant_sig"/>
    <property type="match status" value="1"/>
</dbReference>
<evidence type="ECO:0000313" key="5">
    <source>
        <dbReference type="Proteomes" id="UP000252015"/>
    </source>
</evidence>
<evidence type="ECO:0000256" key="2">
    <source>
        <dbReference type="RuleBase" id="RU003749"/>
    </source>
</evidence>
<gene>
    <name evidence="4" type="ORF">MSP7336_04151</name>
</gene>
<dbReference type="InterPro" id="IPR002645">
    <property type="entry name" value="STAS_dom"/>
</dbReference>